<sequence>MINLLLLIALLGGASCSQDLCQQEKCLCGYNMYKNTKTHFSMDCSENEFDTLPNIKEMPEHFDELDVSQNNIKLLTKGSFASATLKVLIANHNEITEVSMEFLKRIPNLKHLDLSHNHLKKLDAKVFQAATSLHHLDLSFNKLSTLQDGLFKPVKTLQFLDLSYNNVGSYLMNLKDLHDPKLGITKDLPNLKLNRLNITDLPTDFFTNSSLIYLSLDDNRLKEIPKLPYTIQYLDLSGNLFTTLNVKHLNYHKLKKLRLTRLPLLEKIEKYAFYNLQDLEFLYIENCPRLMDFNDMAFGALVDHEGLKLKSISLAGNALNRLNTTYYHLFNDLERVDLSNNPWICDCDILWFKLIKNKLMNKNSVRCALPSKLRNSSILTLTERDLPKCTVGSGWNTHKVLVSIIAVLCAMLVAIVAYIIYLGPFKSVVQNKFVGTQSPYTVVVREDMITT</sequence>
<dbReference type="InterPro" id="IPR001611">
    <property type="entry name" value="Leu-rich_rpt"/>
</dbReference>
<dbReference type="InterPro" id="IPR000483">
    <property type="entry name" value="Cys-rich_flank_reg_C"/>
</dbReference>
<dbReference type="Proteomes" id="UP000695000">
    <property type="component" value="Unplaced"/>
</dbReference>
<feature type="domain" description="LRRCT" evidence="6">
    <location>
        <begin position="341"/>
        <end position="390"/>
    </location>
</feature>
<evidence type="ECO:0000256" key="3">
    <source>
        <dbReference type="ARBA" id="ARBA00022737"/>
    </source>
</evidence>
<dbReference type="InterPro" id="IPR026906">
    <property type="entry name" value="LRR_5"/>
</dbReference>
<proteinExistence type="predicted"/>
<keyword evidence="4" id="KW-0472">Membrane</keyword>
<dbReference type="PANTHER" id="PTHR24373">
    <property type="entry name" value="SLIT RELATED LEUCINE-RICH REPEAT NEURONAL PROTEIN"/>
    <property type="match status" value="1"/>
</dbReference>
<evidence type="ECO:0000256" key="4">
    <source>
        <dbReference type="SAM" id="Phobius"/>
    </source>
</evidence>
<dbReference type="Pfam" id="PF13855">
    <property type="entry name" value="LRR_8"/>
    <property type="match status" value="1"/>
</dbReference>
<dbReference type="RefSeq" id="XP_017777062.1">
    <property type="nucleotide sequence ID" value="XM_017921573.1"/>
</dbReference>
<evidence type="ECO:0000256" key="5">
    <source>
        <dbReference type="SAM" id="SignalP"/>
    </source>
</evidence>
<evidence type="ECO:0000256" key="2">
    <source>
        <dbReference type="ARBA" id="ARBA00022729"/>
    </source>
</evidence>
<dbReference type="PRINTS" id="PR00019">
    <property type="entry name" value="LEURICHRPT"/>
</dbReference>
<protein>
    <submittedName>
        <fullName evidence="8">Leucine-rich alpha-2-glycoprotein-like</fullName>
    </submittedName>
</protein>
<dbReference type="Gene3D" id="3.80.10.10">
    <property type="entry name" value="Ribonuclease Inhibitor"/>
    <property type="match status" value="3"/>
</dbReference>
<dbReference type="PANTHER" id="PTHR24373:SF370">
    <property type="entry name" value="FISH-LIPS, ISOFORM E"/>
    <property type="match status" value="1"/>
</dbReference>
<keyword evidence="3" id="KW-0677">Repeat</keyword>
<reference evidence="8" key="1">
    <citation type="submission" date="2025-08" db="UniProtKB">
        <authorList>
            <consortium name="RefSeq"/>
        </authorList>
    </citation>
    <scope>IDENTIFICATION</scope>
    <source>
        <tissue evidence="8">Whole Larva</tissue>
    </source>
</reference>
<dbReference type="InterPro" id="IPR050328">
    <property type="entry name" value="Dev_Immune_Receptor"/>
</dbReference>
<gene>
    <name evidence="8" type="primary">LOC108563027</name>
</gene>
<dbReference type="SMART" id="SM00082">
    <property type="entry name" value="LRRCT"/>
    <property type="match status" value="1"/>
</dbReference>
<dbReference type="SUPFAM" id="SSF52058">
    <property type="entry name" value="L domain-like"/>
    <property type="match status" value="1"/>
</dbReference>
<keyword evidence="4" id="KW-1133">Transmembrane helix</keyword>
<dbReference type="Pfam" id="PF13306">
    <property type="entry name" value="LRR_5"/>
    <property type="match status" value="1"/>
</dbReference>
<keyword evidence="7" id="KW-1185">Reference proteome</keyword>
<evidence type="ECO:0000313" key="8">
    <source>
        <dbReference type="RefSeq" id="XP_017777062.1"/>
    </source>
</evidence>
<dbReference type="InterPro" id="IPR032675">
    <property type="entry name" value="LRR_dom_sf"/>
</dbReference>
<evidence type="ECO:0000259" key="6">
    <source>
        <dbReference type="SMART" id="SM00082"/>
    </source>
</evidence>
<organism evidence="7 8">
    <name type="scientific">Nicrophorus vespilloides</name>
    <name type="common">Boreal carrion beetle</name>
    <dbReference type="NCBI Taxonomy" id="110193"/>
    <lineage>
        <taxon>Eukaryota</taxon>
        <taxon>Metazoa</taxon>
        <taxon>Ecdysozoa</taxon>
        <taxon>Arthropoda</taxon>
        <taxon>Hexapoda</taxon>
        <taxon>Insecta</taxon>
        <taxon>Pterygota</taxon>
        <taxon>Neoptera</taxon>
        <taxon>Endopterygota</taxon>
        <taxon>Coleoptera</taxon>
        <taxon>Polyphaga</taxon>
        <taxon>Staphyliniformia</taxon>
        <taxon>Silphidae</taxon>
        <taxon>Nicrophorinae</taxon>
        <taxon>Nicrophorus</taxon>
    </lineage>
</organism>
<dbReference type="InterPro" id="IPR003591">
    <property type="entry name" value="Leu-rich_rpt_typical-subtyp"/>
</dbReference>
<dbReference type="PROSITE" id="PS51450">
    <property type="entry name" value="LRR"/>
    <property type="match status" value="3"/>
</dbReference>
<feature type="transmembrane region" description="Helical" evidence="4">
    <location>
        <begin position="400"/>
        <end position="422"/>
    </location>
</feature>
<dbReference type="GeneID" id="108563027"/>
<feature type="chain" id="PRO_5045156080" evidence="5">
    <location>
        <begin position="17"/>
        <end position="451"/>
    </location>
</feature>
<evidence type="ECO:0000256" key="1">
    <source>
        <dbReference type="ARBA" id="ARBA00022614"/>
    </source>
</evidence>
<accession>A0ABM1MR62</accession>
<keyword evidence="1" id="KW-0433">Leucine-rich repeat</keyword>
<evidence type="ECO:0000313" key="7">
    <source>
        <dbReference type="Proteomes" id="UP000695000"/>
    </source>
</evidence>
<name>A0ABM1MR62_NICVS</name>
<keyword evidence="4" id="KW-0812">Transmembrane</keyword>
<dbReference type="SMART" id="SM00369">
    <property type="entry name" value="LRR_TYP"/>
    <property type="match status" value="2"/>
</dbReference>
<feature type="signal peptide" evidence="5">
    <location>
        <begin position="1"/>
        <end position="16"/>
    </location>
</feature>
<keyword evidence="2 5" id="KW-0732">Signal</keyword>